<proteinExistence type="inferred from homology"/>
<comment type="subcellular location">
    <subcellularLocation>
        <location evidence="3">Cytoplasm</location>
    </subcellularLocation>
</comment>
<dbReference type="KEGG" id="dfo:Dform_00871"/>
<evidence type="ECO:0000256" key="2">
    <source>
        <dbReference type="ARBA" id="ARBA00022884"/>
    </source>
</evidence>
<dbReference type="AlphaFoldDB" id="A0A1P8F6V9"/>
<dbReference type="CDD" id="cd22533">
    <property type="entry name" value="KH-II_YlqC-like"/>
    <property type="match status" value="1"/>
</dbReference>
<dbReference type="PANTHER" id="PTHR34654:SF1">
    <property type="entry name" value="RNA-BINDING PROTEIN KHPA"/>
    <property type="match status" value="1"/>
</dbReference>
<dbReference type="GO" id="GO:0071555">
    <property type="term" value="P:cell wall organization"/>
    <property type="evidence" value="ECO:0007669"/>
    <property type="project" value="UniProtKB-KW"/>
</dbReference>
<dbReference type="GO" id="GO:0008360">
    <property type="term" value="P:regulation of cell shape"/>
    <property type="evidence" value="ECO:0007669"/>
    <property type="project" value="UniProtKB-KW"/>
</dbReference>
<dbReference type="InterPro" id="IPR009019">
    <property type="entry name" value="KH_sf_prok-type"/>
</dbReference>
<name>A0A1P8F6V9_9CHLR</name>
<dbReference type="RefSeq" id="WP_076003940.1">
    <property type="nucleotide sequence ID" value="NZ_CP018258.1"/>
</dbReference>
<keyword evidence="3" id="KW-0133">Cell shape</keyword>
<keyword evidence="5" id="KW-1185">Reference proteome</keyword>
<organism evidence="4 5">
    <name type="scientific">Dehalogenimonas formicexedens</name>
    <dbReference type="NCBI Taxonomy" id="1839801"/>
    <lineage>
        <taxon>Bacteria</taxon>
        <taxon>Bacillati</taxon>
        <taxon>Chloroflexota</taxon>
        <taxon>Dehalococcoidia</taxon>
        <taxon>Dehalococcoidales</taxon>
        <taxon>Dehalococcoidaceae</taxon>
        <taxon>Dehalogenimonas</taxon>
    </lineage>
</organism>
<dbReference type="Proteomes" id="UP000185934">
    <property type="component" value="Chromosome"/>
</dbReference>
<accession>A0A1P8F6V9</accession>
<dbReference type="STRING" id="1839801.Dform_00871"/>
<dbReference type="PANTHER" id="PTHR34654">
    <property type="entry name" value="UPF0109 PROTEIN SCO5592"/>
    <property type="match status" value="1"/>
</dbReference>
<sequence length="75" mass="8277">MKELVEYIAKSLADKPEAVIVTEEQEEEGLKLTLKVDDGDKGRIIGKQGRIAQAMRTLIRVKAAKAGTKARLEIL</sequence>
<dbReference type="GO" id="GO:0005737">
    <property type="term" value="C:cytoplasm"/>
    <property type="evidence" value="ECO:0007669"/>
    <property type="project" value="UniProtKB-SubCell"/>
</dbReference>
<reference evidence="5" key="1">
    <citation type="submission" date="2016-11" db="EMBL/GenBank/DDBJ databases">
        <title>Dehalogenimonas formicexedens sp. nov., a chlorinated alkane respiring bacterium isolated from contaminated groundwater.</title>
        <authorList>
            <person name="Key T.A."/>
            <person name="Bowman K.S."/>
            <person name="Lee I."/>
            <person name="Chun J."/>
            <person name="Albuquerque L."/>
            <person name="da Costa M.S."/>
            <person name="Rainey F.A."/>
            <person name="Moe W.M."/>
        </authorList>
    </citation>
    <scope>NUCLEOTIDE SEQUENCE [LARGE SCALE GENOMIC DNA]</scope>
    <source>
        <strain evidence="5">NSZ-14</strain>
    </source>
</reference>
<dbReference type="HAMAP" id="MF_00088">
    <property type="entry name" value="KhpA"/>
    <property type="match status" value="1"/>
</dbReference>
<dbReference type="InterPro" id="IPR015946">
    <property type="entry name" value="KH_dom-like_a/b"/>
</dbReference>
<keyword evidence="3" id="KW-0143">Chaperone</keyword>
<gene>
    <name evidence="3" type="primary">khpA</name>
    <name evidence="4" type="ORF">Dform_00871</name>
</gene>
<comment type="function">
    <text evidence="3">A probable RNA chaperone. Forms a complex with KhpB which binds to cellular RNA and controls its expression. Plays a role in peptidoglycan (PG) homeostasis and cell length regulation.</text>
</comment>
<dbReference type="OrthoDB" id="9812389at2"/>
<keyword evidence="1 3" id="KW-0963">Cytoplasm</keyword>
<dbReference type="Pfam" id="PF13083">
    <property type="entry name" value="KH_KhpA-B"/>
    <property type="match status" value="1"/>
</dbReference>
<evidence type="ECO:0000313" key="5">
    <source>
        <dbReference type="Proteomes" id="UP000185934"/>
    </source>
</evidence>
<dbReference type="Gene3D" id="3.30.300.20">
    <property type="match status" value="1"/>
</dbReference>
<comment type="similarity">
    <text evidence="3">Belongs to the KhpA RNA-binding protein family.</text>
</comment>
<evidence type="ECO:0000256" key="3">
    <source>
        <dbReference type="HAMAP-Rule" id="MF_00088"/>
    </source>
</evidence>
<dbReference type="GO" id="GO:0003723">
    <property type="term" value="F:RNA binding"/>
    <property type="evidence" value="ECO:0007669"/>
    <property type="project" value="UniProtKB-UniRule"/>
</dbReference>
<dbReference type="EMBL" id="CP018258">
    <property type="protein sequence ID" value="APV44214.1"/>
    <property type="molecule type" value="Genomic_DNA"/>
</dbReference>
<evidence type="ECO:0000313" key="4">
    <source>
        <dbReference type="EMBL" id="APV44214.1"/>
    </source>
</evidence>
<dbReference type="SUPFAM" id="SSF54814">
    <property type="entry name" value="Prokaryotic type KH domain (KH-domain type II)"/>
    <property type="match status" value="1"/>
</dbReference>
<dbReference type="GO" id="GO:0009252">
    <property type="term" value="P:peptidoglycan biosynthetic process"/>
    <property type="evidence" value="ECO:0007669"/>
    <property type="project" value="UniProtKB-UniRule"/>
</dbReference>
<protein>
    <recommendedName>
        <fullName evidence="3">RNA-binding protein KhpA</fullName>
    </recommendedName>
    <alternativeName>
        <fullName evidence="3">KH-domain protein A</fullName>
    </alternativeName>
</protein>
<comment type="subunit">
    <text evidence="3">Forms a complex with KhpB.</text>
</comment>
<dbReference type="InterPro" id="IPR020627">
    <property type="entry name" value="KhpA"/>
</dbReference>
<evidence type="ECO:0000256" key="1">
    <source>
        <dbReference type="ARBA" id="ARBA00022490"/>
    </source>
</evidence>
<keyword evidence="3" id="KW-0961">Cell wall biogenesis/degradation</keyword>
<keyword evidence="2 3" id="KW-0694">RNA-binding</keyword>